<evidence type="ECO:0000313" key="1">
    <source>
        <dbReference type="EMBL" id="AKC88057.1"/>
    </source>
</evidence>
<name>A0A0E3Z2Y2_9GAMM</name>
<organism evidence="1 2">
    <name type="scientific">Pseudoxanthomonas suwonensis</name>
    <dbReference type="NCBI Taxonomy" id="314722"/>
    <lineage>
        <taxon>Bacteria</taxon>
        <taxon>Pseudomonadati</taxon>
        <taxon>Pseudomonadota</taxon>
        <taxon>Gammaproteobacteria</taxon>
        <taxon>Lysobacterales</taxon>
        <taxon>Lysobacteraceae</taxon>
        <taxon>Pseudoxanthomonas</taxon>
    </lineage>
</organism>
<accession>A0A0E3Z2Y2</accession>
<sequence length="260" mass="29692">MNNDSLEITYLITGLRQTVYVPIPEWPGCTFEQADNFDVTLRITEAELTPDTDLGSLIEFSDMRVRQLVLAWELRFGRRLQLTRRNTTLPSFPQNGGTIEVSDTVMLSDRAGAEIVLAPPPEQMPQVALRAERWIRTFAEAGDFPDYPEEQLRRHYLIIEELWETYKSTFDADGQAKCEDIGLIRHFVSHVECNHEKVVQFISARLPSAVVAGKSRPTVRFDRLSVEHRNFVGRHVPDSERTARELIELAIKDLPTIPCG</sequence>
<dbReference type="Proteomes" id="UP000033067">
    <property type="component" value="Chromosome"/>
</dbReference>
<protein>
    <submittedName>
        <fullName evidence="1">Uncharacterized protein</fullName>
    </submittedName>
</protein>
<gene>
    <name evidence="1" type="ORF">WQ53_16075</name>
</gene>
<dbReference type="RefSeq" id="WP_052633733.1">
    <property type="nucleotide sequence ID" value="NZ_CP011144.1"/>
</dbReference>
<evidence type="ECO:0000313" key="2">
    <source>
        <dbReference type="Proteomes" id="UP000033067"/>
    </source>
</evidence>
<dbReference type="AlphaFoldDB" id="A0A0E3Z2Y2"/>
<dbReference type="EMBL" id="CP011144">
    <property type="protein sequence ID" value="AKC88057.1"/>
    <property type="molecule type" value="Genomic_DNA"/>
</dbReference>
<proteinExistence type="predicted"/>
<keyword evidence="2" id="KW-1185">Reference proteome</keyword>
<reference evidence="1 2" key="1">
    <citation type="journal article" date="2015" name="Genome Announc.">
        <title>Complete Genome Sequence of Pseudoxanthomonas suwonensis Strain J1, a Cellulose-Degrading Bacterium Isolated from Leaf- and Wood-Enriched Soil.</title>
        <authorList>
            <person name="Hou L."/>
            <person name="Jiang J."/>
            <person name="Xu Z."/>
            <person name="Zhou Y."/>
            <person name="Leung F.C."/>
        </authorList>
    </citation>
    <scope>NUCLEOTIDE SEQUENCE [LARGE SCALE GENOMIC DNA]</scope>
    <source>
        <strain evidence="1 2">J1</strain>
    </source>
</reference>
<dbReference type="OrthoDB" id="9944317at2"/>
<dbReference type="PATRIC" id="fig|314722.6.peg.3485"/>
<dbReference type="KEGG" id="psuw:WQ53_16075"/>